<evidence type="ECO:0000256" key="4">
    <source>
        <dbReference type="ARBA" id="ARBA00013293"/>
    </source>
</evidence>
<evidence type="ECO:0000256" key="5">
    <source>
        <dbReference type="ARBA" id="ARBA00022746"/>
    </source>
</evidence>
<proteinExistence type="inferred from homology"/>
<comment type="similarity">
    <text evidence="3 8">Belongs to the carotenoid/retinoid oxidoreductase family.</text>
</comment>
<name>A0AAV9MY66_9EURO</name>
<gene>
    <name evidence="11" type="ORF">LTR84_007321</name>
</gene>
<evidence type="ECO:0000313" key="11">
    <source>
        <dbReference type="EMBL" id="KAK5046560.1"/>
    </source>
</evidence>
<dbReference type="GO" id="GO:0016117">
    <property type="term" value="P:carotenoid biosynthetic process"/>
    <property type="evidence" value="ECO:0007669"/>
    <property type="project" value="UniProtKB-KW"/>
</dbReference>
<keyword evidence="9" id="KW-1133">Transmembrane helix</keyword>
<sequence>MSKPKSVVIVGAGTGGIASAARLAKAGFRVTVVEKNDHTGGRCSLIRDDGHRFDQGPSLLLLPDLFREAFIDLDTTLEAEGVELVKCEPNYNVWFGDGECIELSTDVAKMKTTIERWEGKEGFERYLAWMQEAHVHYEASVVHVLRKNFSTIWAMARPSFLPYLPALHPFESIWNRAARYFRTERLRRAFTFGSMYMGMSPFDAPGTYSLLQYTELAEGIWYPKGGFHVVLDALVRVGERFGVEYRLSTPVAHVNVDGYSKRATGVTLASGEVLNADIVLVNADLVYAYNELLPSSPQASSLSQKPASCSSISFYWSMDKVIPELHTHNVFLADDYKDSFDDIFKRQLIPKEPSFYVNVPSRVDPTAAPTGKDSVVVLVPCGHLLEGGADRGLNPQNAQDWQAMVSKARNAVFDTVRVRTGADLQAHITNEIINTPASWKERFNLDKGAILGLSHSFFNVLSFRPGTKHSDIKSLYFVGASTHPGTGVPIVLAGSKITTGQILDDLGMVKPWSPGTHTRKMVSSLDKEGKVPLDLTRSIVVLLVLFLLALVLYTSR</sequence>
<dbReference type="RefSeq" id="XP_064702143.1">
    <property type="nucleotide sequence ID" value="XM_064850874.1"/>
</dbReference>
<evidence type="ECO:0000256" key="2">
    <source>
        <dbReference type="ARBA" id="ARBA00004829"/>
    </source>
</evidence>
<accession>A0AAV9MY66</accession>
<keyword evidence="5 8" id="KW-0125">Carotenoid biosynthesis</keyword>
<dbReference type="Proteomes" id="UP001358417">
    <property type="component" value="Unassembled WGS sequence"/>
</dbReference>
<dbReference type="InterPro" id="IPR002937">
    <property type="entry name" value="Amino_oxidase"/>
</dbReference>
<reference evidence="11 12" key="1">
    <citation type="submission" date="2023-08" db="EMBL/GenBank/DDBJ databases">
        <title>Black Yeasts Isolated from many extreme environments.</title>
        <authorList>
            <person name="Coleine C."/>
            <person name="Stajich J.E."/>
            <person name="Selbmann L."/>
        </authorList>
    </citation>
    <scope>NUCLEOTIDE SEQUENCE [LARGE SCALE GENOMIC DNA]</scope>
    <source>
        <strain evidence="11 12">CCFEE 5792</strain>
    </source>
</reference>
<feature type="transmembrane region" description="Helical" evidence="9">
    <location>
        <begin position="535"/>
        <end position="553"/>
    </location>
</feature>
<dbReference type="Gene3D" id="3.50.50.60">
    <property type="entry name" value="FAD/NAD(P)-binding domain"/>
    <property type="match status" value="2"/>
</dbReference>
<dbReference type="GeneID" id="89975487"/>
<dbReference type="InterPro" id="IPR014105">
    <property type="entry name" value="Carotenoid/retinoid_OxRdtase"/>
</dbReference>
<dbReference type="EMBL" id="JAVRRD010000029">
    <property type="protein sequence ID" value="KAK5046560.1"/>
    <property type="molecule type" value="Genomic_DNA"/>
</dbReference>
<evidence type="ECO:0000313" key="12">
    <source>
        <dbReference type="Proteomes" id="UP001358417"/>
    </source>
</evidence>
<comment type="caution">
    <text evidence="11">The sequence shown here is derived from an EMBL/GenBank/DDBJ whole genome shotgun (WGS) entry which is preliminary data.</text>
</comment>
<dbReference type="InterPro" id="IPR036188">
    <property type="entry name" value="FAD/NAD-bd_sf"/>
</dbReference>
<keyword evidence="12" id="KW-1185">Reference proteome</keyword>
<protein>
    <recommendedName>
        <fullName evidence="4">Phytoene desaturase</fullName>
    </recommendedName>
    <alternativeName>
        <fullName evidence="7">Phytoene desaturase (3,4-didehydrolycopene-forming)</fullName>
    </alternativeName>
</protein>
<evidence type="ECO:0000256" key="3">
    <source>
        <dbReference type="ARBA" id="ARBA00006046"/>
    </source>
</evidence>
<feature type="domain" description="Amine oxidase" evidence="10">
    <location>
        <begin position="16"/>
        <end position="329"/>
    </location>
</feature>
<evidence type="ECO:0000256" key="9">
    <source>
        <dbReference type="SAM" id="Phobius"/>
    </source>
</evidence>
<evidence type="ECO:0000259" key="10">
    <source>
        <dbReference type="Pfam" id="PF01593"/>
    </source>
</evidence>
<keyword evidence="6 8" id="KW-0560">Oxidoreductase</keyword>
<organism evidence="11 12">
    <name type="scientific">Exophiala bonariae</name>
    <dbReference type="NCBI Taxonomy" id="1690606"/>
    <lineage>
        <taxon>Eukaryota</taxon>
        <taxon>Fungi</taxon>
        <taxon>Dikarya</taxon>
        <taxon>Ascomycota</taxon>
        <taxon>Pezizomycotina</taxon>
        <taxon>Eurotiomycetes</taxon>
        <taxon>Chaetothyriomycetidae</taxon>
        <taxon>Chaetothyriales</taxon>
        <taxon>Herpotrichiellaceae</taxon>
        <taxon>Exophiala</taxon>
    </lineage>
</organism>
<keyword evidence="9" id="KW-0812">Transmembrane</keyword>
<evidence type="ECO:0000256" key="1">
    <source>
        <dbReference type="ARBA" id="ARBA00001911"/>
    </source>
</evidence>
<dbReference type="PANTHER" id="PTHR43734:SF1">
    <property type="entry name" value="PHYTOENE DESATURASE"/>
    <property type="match status" value="1"/>
</dbReference>
<dbReference type="AlphaFoldDB" id="A0AAV9MY66"/>
<dbReference type="FunFam" id="3.50.50.60:FF:000171">
    <property type="entry name" value="zeta-carotene-forming phytoene desaturase"/>
    <property type="match status" value="1"/>
</dbReference>
<evidence type="ECO:0000256" key="7">
    <source>
        <dbReference type="ARBA" id="ARBA00034551"/>
    </source>
</evidence>
<comment type="pathway">
    <text evidence="2 8">Carotenoid biosynthesis.</text>
</comment>
<keyword evidence="9" id="KW-0472">Membrane</keyword>
<evidence type="ECO:0000256" key="8">
    <source>
        <dbReference type="RuleBase" id="RU362075"/>
    </source>
</evidence>
<dbReference type="PANTHER" id="PTHR43734">
    <property type="entry name" value="PHYTOENE DESATURASE"/>
    <property type="match status" value="1"/>
</dbReference>
<comment type="cofactor">
    <cofactor evidence="1">
        <name>NAD(+)</name>
        <dbReference type="ChEBI" id="CHEBI:57540"/>
    </cofactor>
</comment>
<dbReference type="Pfam" id="PF01593">
    <property type="entry name" value="Amino_oxidase"/>
    <property type="match status" value="1"/>
</dbReference>
<dbReference type="SUPFAM" id="SSF51905">
    <property type="entry name" value="FAD/NAD(P)-binding domain"/>
    <property type="match status" value="1"/>
</dbReference>
<dbReference type="NCBIfam" id="TIGR02734">
    <property type="entry name" value="crtI_fam"/>
    <property type="match status" value="1"/>
</dbReference>
<dbReference type="GO" id="GO:0016166">
    <property type="term" value="F:phytoene dehydrogenase activity"/>
    <property type="evidence" value="ECO:0007669"/>
    <property type="project" value="UniProtKB-ARBA"/>
</dbReference>
<evidence type="ECO:0000256" key="6">
    <source>
        <dbReference type="ARBA" id="ARBA00023002"/>
    </source>
</evidence>